<evidence type="ECO:0000259" key="8">
    <source>
        <dbReference type="SMART" id="SM00842"/>
    </source>
</evidence>
<dbReference type="EMBL" id="AMEP01000150">
    <property type="protein sequence ID" value="EKX96864.1"/>
    <property type="molecule type" value="Genomic_DNA"/>
</dbReference>
<dbReference type="NCBIfam" id="TIGR01174">
    <property type="entry name" value="ftsA"/>
    <property type="match status" value="1"/>
</dbReference>
<feature type="compositionally biased region" description="Polar residues" evidence="7">
    <location>
        <begin position="408"/>
        <end position="427"/>
    </location>
</feature>
<evidence type="ECO:0000256" key="4">
    <source>
        <dbReference type="ARBA" id="ARBA00023306"/>
    </source>
</evidence>
<accession>L1N0U8</accession>
<sequence length="479" mass="53256">MKSKNRPDKETYHMAKEFIVAIEIGSSKITGIAGLKSRDGGITVLAVAKEDSSESIRKGVAYNLDRTTSCLKKVISKLRGTLRTEIAYAYVGIGGQSIRSIKNTVIKELPDDTVISQDMVDELMDSNRSMSYPDQEILDAITQEYKVDMQYQLDPVGVQCTHLEGNFLNILWRSSYYRNLKKCLENAQIAIADVYIAPLALADSVLTEAERRSGCVLVDLGAQTTTVSVYYKNILRHLVVLPLGAYNITKDIASLQMEEQDAEYIKRRYASAYTDTKDIDDTLKYSIDQDRSIESHELIRIVEARLDEIISNVKNQIPEEYDGRLLGGLILTGGGAELNNIEEAFRRKIEINKIRTAKFVNQPVSSNHSDITAHNGMMNTVLGLLAKGNLNCAGSEISDDLFGNINHSTSVARPSESLQKPSETPINRQPEKPTPAESDVQTKDTDIVDEEDTKREPGALSKFGKSLKDFISKMASEEE</sequence>
<feature type="domain" description="SHS2" evidence="8">
    <location>
        <begin position="19"/>
        <end position="205"/>
    </location>
</feature>
<organism evidence="9 10">
    <name type="scientific">Hoylesella saccharolytica F0055</name>
    <dbReference type="NCBI Taxonomy" id="1127699"/>
    <lineage>
        <taxon>Bacteria</taxon>
        <taxon>Pseudomonadati</taxon>
        <taxon>Bacteroidota</taxon>
        <taxon>Bacteroidia</taxon>
        <taxon>Bacteroidales</taxon>
        <taxon>Prevotellaceae</taxon>
        <taxon>Hoylesella</taxon>
    </lineage>
</organism>
<dbReference type="Proteomes" id="UP000010433">
    <property type="component" value="Unassembled WGS sequence"/>
</dbReference>
<dbReference type="GO" id="GO:0032153">
    <property type="term" value="C:cell division site"/>
    <property type="evidence" value="ECO:0007669"/>
    <property type="project" value="UniProtKB-UniRule"/>
</dbReference>
<comment type="similarity">
    <text evidence="5 6">Belongs to the FtsA/MreB family.</text>
</comment>
<dbReference type="InterPro" id="IPR020823">
    <property type="entry name" value="Cell_div_FtsA"/>
</dbReference>
<dbReference type="AlphaFoldDB" id="L1N0U8"/>
<protein>
    <recommendedName>
        <fullName evidence="5 6">Cell division protein FtsA</fullName>
    </recommendedName>
</protein>
<keyword evidence="4 5" id="KW-0131">Cell cycle</keyword>
<evidence type="ECO:0000313" key="10">
    <source>
        <dbReference type="Proteomes" id="UP000010433"/>
    </source>
</evidence>
<keyword evidence="2 5" id="KW-0132">Cell division</keyword>
<evidence type="ECO:0000313" key="9">
    <source>
        <dbReference type="EMBL" id="EKX96864.1"/>
    </source>
</evidence>
<comment type="function">
    <text evidence="5 6">Cell division protein that is involved in the assembly of the Z ring. May serve as a membrane anchor for the Z ring.</text>
</comment>
<dbReference type="HAMAP" id="MF_02033">
    <property type="entry name" value="FtsA"/>
    <property type="match status" value="1"/>
</dbReference>
<dbReference type="InterPro" id="IPR050696">
    <property type="entry name" value="FtsA/MreB"/>
</dbReference>
<dbReference type="PIRSF" id="PIRSF003101">
    <property type="entry name" value="FtsA"/>
    <property type="match status" value="1"/>
</dbReference>
<evidence type="ECO:0000256" key="1">
    <source>
        <dbReference type="ARBA" id="ARBA00022475"/>
    </source>
</evidence>
<feature type="region of interest" description="Disordered" evidence="7">
    <location>
        <begin position="408"/>
        <end position="479"/>
    </location>
</feature>
<gene>
    <name evidence="5" type="primary">ftsA</name>
    <name evidence="9" type="ORF">HMPREF9151_02347</name>
</gene>
<evidence type="ECO:0000256" key="2">
    <source>
        <dbReference type="ARBA" id="ARBA00022618"/>
    </source>
</evidence>
<evidence type="ECO:0000256" key="7">
    <source>
        <dbReference type="SAM" id="MobiDB-lite"/>
    </source>
</evidence>
<name>L1N0U8_9BACT</name>
<dbReference type="InterPro" id="IPR003494">
    <property type="entry name" value="SHS2_FtsA"/>
</dbReference>
<dbReference type="PANTHER" id="PTHR32432:SF4">
    <property type="entry name" value="CELL DIVISION PROTEIN FTSA"/>
    <property type="match status" value="1"/>
</dbReference>
<comment type="subcellular location">
    <subcellularLocation>
        <location evidence="5">Cell membrane</location>
        <topology evidence="5">Peripheral membrane protein</topology>
        <orientation evidence="5">Cytoplasmic side</orientation>
    </subcellularLocation>
    <text evidence="5">Localizes to the Z ring in an FtsZ-dependent manner. Targeted to the membrane through a conserved C-terminal amphipathic helix.</text>
</comment>
<dbReference type="HOGENOM" id="CLU_037850_4_0_10"/>
<dbReference type="PATRIC" id="fig|1127699.3.peg.2147"/>
<keyword evidence="3 5" id="KW-0472">Membrane</keyword>
<dbReference type="Gene3D" id="3.30.420.40">
    <property type="match status" value="1"/>
</dbReference>
<proteinExistence type="inferred from homology"/>
<evidence type="ECO:0000256" key="6">
    <source>
        <dbReference type="PIRNR" id="PIRNR003101"/>
    </source>
</evidence>
<dbReference type="GO" id="GO:0043093">
    <property type="term" value="P:FtsZ-dependent cytokinesis"/>
    <property type="evidence" value="ECO:0007669"/>
    <property type="project" value="UniProtKB-UniRule"/>
</dbReference>
<dbReference type="Pfam" id="PF02491">
    <property type="entry name" value="SHS2_FTSA"/>
    <property type="match status" value="1"/>
</dbReference>
<keyword evidence="1 5" id="KW-1003">Cell membrane</keyword>
<dbReference type="PANTHER" id="PTHR32432">
    <property type="entry name" value="CELL DIVISION PROTEIN FTSA-RELATED"/>
    <property type="match status" value="1"/>
</dbReference>
<dbReference type="InterPro" id="IPR043129">
    <property type="entry name" value="ATPase_NBD"/>
</dbReference>
<comment type="subunit">
    <text evidence="5">Self-interacts. Interacts with FtsZ.</text>
</comment>
<reference evidence="9 10" key="1">
    <citation type="submission" date="2012-05" db="EMBL/GenBank/DDBJ databases">
        <authorList>
            <person name="Weinstock G."/>
            <person name="Sodergren E."/>
            <person name="Lobos E.A."/>
            <person name="Fulton L."/>
            <person name="Fulton R."/>
            <person name="Courtney L."/>
            <person name="Fronick C."/>
            <person name="O'Laughlin M."/>
            <person name="Godfrey J."/>
            <person name="Wilson R.M."/>
            <person name="Miner T."/>
            <person name="Farmer C."/>
            <person name="Delehaunty K."/>
            <person name="Cordes M."/>
            <person name="Minx P."/>
            <person name="Tomlinson C."/>
            <person name="Chen J."/>
            <person name="Wollam A."/>
            <person name="Pepin K.H."/>
            <person name="Bhonagiri V."/>
            <person name="Zhang X."/>
            <person name="Suruliraj S."/>
            <person name="Warren W."/>
            <person name="Mitreva M."/>
            <person name="Mardis E.R."/>
            <person name="Wilson R.K."/>
        </authorList>
    </citation>
    <scope>NUCLEOTIDE SEQUENCE [LARGE SCALE GENOMIC DNA]</scope>
    <source>
        <strain evidence="9 10">F0055</strain>
    </source>
</reference>
<dbReference type="SMART" id="SM00842">
    <property type="entry name" value="FtsA"/>
    <property type="match status" value="1"/>
</dbReference>
<evidence type="ECO:0000256" key="5">
    <source>
        <dbReference type="HAMAP-Rule" id="MF_02033"/>
    </source>
</evidence>
<feature type="compositionally biased region" description="Basic and acidic residues" evidence="7">
    <location>
        <begin position="440"/>
        <end position="457"/>
    </location>
</feature>
<comment type="caution">
    <text evidence="9">The sequence shown here is derived from an EMBL/GenBank/DDBJ whole genome shotgun (WGS) entry which is preliminary data.</text>
</comment>
<evidence type="ECO:0000256" key="3">
    <source>
        <dbReference type="ARBA" id="ARBA00023136"/>
    </source>
</evidence>
<dbReference type="SUPFAM" id="SSF53067">
    <property type="entry name" value="Actin-like ATPase domain"/>
    <property type="match status" value="2"/>
</dbReference>
<keyword evidence="10" id="KW-1185">Reference proteome</keyword>
<dbReference type="GO" id="GO:0009898">
    <property type="term" value="C:cytoplasmic side of plasma membrane"/>
    <property type="evidence" value="ECO:0007669"/>
    <property type="project" value="UniProtKB-UniRule"/>
</dbReference>
<dbReference type="STRING" id="1127699.HMPREF9151_02347"/>
<dbReference type="Pfam" id="PF14450">
    <property type="entry name" value="FtsA"/>
    <property type="match status" value="1"/>
</dbReference>